<name>A0A1L9QWS3_9CYAN</name>
<dbReference type="AlphaFoldDB" id="A0A1L9QWS3"/>
<evidence type="ECO:0000313" key="1">
    <source>
        <dbReference type="EMBL" id="OJJ27089.1"/>
    </source>
</evidence>
<gene>
    <name evidence="1" type="ORF">BI308_03310</name>
</gene>
<comment type="caution">
    <text evidence="1">The sequence shown here is derived from an EMBL/GenBank/DDBJ whole genome shotgun (WGS) entry which is preliminary data.</text>
</comment>
<dbReference type="EMBL" id="MLAW01000003">
    <property type="protein sequence ID" value="OJJ27089.1"/>
    <property type="molecule type" value="Genomic_DNA"/>
</dbReference>
<protein>
    <submittedName>
        <fullName evidence="1">Uncharacterized protein</fullName>
    </submittedName>
</protein>
<keyword evidence="2" id="KW-1185">Reference proteome</keyword>
<dbReference type="STRING" id="1925591.BI308_03310"/>
<accession>A0A1L9QWS3</accession>
<dbReference type="Proteomes" id="UP000183940">
    <property type="component" value="Unassembled WGS sequence"/>
</dbReference>
<evidence type="ECO:0000313" key="2">
    <source>
        <dbReference type="Proteomes" id="UP000183940"/>
    </source>
</evidence>
<proteinExistence type="predicted"/>
<sequence>MLRSELLEQLQQLSRLEKFKIIQFLVMELAKEEGLSWANDTEAIMTAVHTGNTGAAELMQLLEMEAEQVQNV</sequence>
<organism evidence="1 2">
    <name type="scientific">Roseofilum reptotaenium AO1-A</name>
    <dbReference type="NCBI Taxonomy" id="1925591"/>
    <lineage>
        <taxon>Bacteria</taxon>
        <taxon>Bacillati</taxon>
        <taxon>Cyanobacteriota</taxon>
        <taxon>Cyanophyceae</taxon>
        <taxon>Desertifilales</taxon>
        <taxon>Desertifilaceae</taxon>
        <taxon>Roseofilum</taxon>
    </lineage>
</organism>
<reference evidence="1" key="1">
    <citation type="submission" date="2016-10" db="EMBL/GenBank/DDBJ databases">
        <title>CRISPR-Cas defence system in Roseofilum reptotaenium: evidence of a bacteriophage-cyanobacterium arms race in the coral black band disease.</title>
        <authorList>
            <person name="Buerger P."/>
            <person name="Wood-Charlson E.M."/>
            <person name="Weynberg K.D."/>
            <person name="Willis B."/>
            <person name="Van Oppen M.J."/>
        </authorList>
    </citation>
    <scope>NUCLEOTIDE SEQUENCE [LARGE SCALE GENOMIC DNA]</scope>
    <source>
        <strain evidence="1">AO1-A</strain>
    </source>
</reference>